<dbReference type="PANTHER" id="PTHR33121:SF15">
    <property type="entry name" value="BLUE LIGHT- AND TEMPERATURE-REGULATED ANTIREPRESSOR BLUF"/>
    <property type="match status" value="1"/>
</dbReference>
<dbReference type="AlphaFoldDB" id="A0A4R6FL86"/>
<dbReference type="CDD" id="cd01948">
    <property type="entry name" value="EAL"/>
    <property type="match status" value="1"/>
</dbReference>
<organism evidence="2 3">
    <name type="scientific">Stakelama pacifica</name>
    <dbReference type="NCBI Taxonomy" id="517720"/>
    <lineage>
        <taxon>Bacteria</taxon>
        <taxon>Pseudomonadati</taxon>
        <taxon>Pseudomonadota</taxon>
        <taxon>Alphaproteobacteria</taxon>
        <taxon>Sphingomonadales</taxon>
        <taxon>Sphingomonadaceae</taxon>
        <taxon>Stakelama</taxon>
    </lineage>
</organism>
<dbReference type="SUPFAM" id="SSF141868">
    <property type="entry name" value="EAL domain-like"/>
    <property type="match status" value="1"/>
</dbReference>
<reference evidence="2 3" key="1">
    <citation type="submission" date="2019-03" db="EMBL/GenBank/DDBJ databases">
        <title>Genomic Encyclopedia of Type Strains, Phase IV (KMG-IV): sequencing the most valuable type-strain genomes for metagenomic binning, comparative biology and taxonomic classification.</title>
        <authorList>
            <person name="Goeker M."/>
        </authorList>
    </citation>
    <scope>NUCLEOTIDE SEQUENCE [LARGE SCALE GENOMIC DNA]</scope>
    <source>
        <strain evidence="2 3">DSM 25059</strain>
    </source>
</reference>
<proteinExistence type="predicted"/>
<keyword evidence="3" id="KW-1185">Reference proteome</keyword>
<feature type="domain" description="EAL" evidence="1">
    <location>
        <begin position="1"/>
        <end position="250"/>
    </location>
</feature>
<dbReference type="Proteomes" id="UP000295493">
    <property type="component" value="Unassembled WGS sequence"/>
</dbReference>
<accession>A0A4R6FL86</accession>
<dbReference type="PANTHER" id="PTHR33121">
    <property type="entry name" value="CYCLIC DI-GMP PHOSPHODIESTERASE PDEF"/>
    <property type="match status" value="1"/>
</dbReference>
<dbReference type="Pfam" id="PF00563">
    <property type="entry name" value="EAL"/>
    <property type="match status" value="1"/>
</dbReference>
<sequence>MATRCQGCRSERLDFGLAMAFQPIVDVEAQRVFAFEALARGEGGEPASEILARVTPDNRYAFDQQCRVAAIQGAVEAGILGSDARLSINFLPNAVYSPLACIQLTLKTAGETGFPADRLIFEFTENEEIVDSAHVQNIIESYSRMGFTTGIDDFGAGHAGLGLLARFQTDLIKLDMELIRDIDASIPKRRIVEGVIGIARSLNLMVIAEGVETAGEYHALRDLGIRYIQGYLLARPGFRSLPDFTLPDPPQVEVI</sequence>
<dbReference type="SMART" id="SM00052">
    <property type="entry name" value="EAL"/>
    <property type="match status" value="1"/>
</dbReference>
<dbReference type="GO" id="GO:0071111">
    <property type="term" value="F:cyclic-guanylate-specific phosphodiesterase activity"/>
    <property type="evidence" value="ECO:0007669"/>
    <property type="project" value="InterPro"/>
</dbReference>
<dbReference type="RefSeq" id="WP_229668228.1">
    <property type="nucleotide sequence ID" value="NZ_BMLU01000007.1"/>
</dbReference>
<dbReference type="PROSITE" id="PS50883">
    <property type="entry name" value="EAL"/>
    <property type="match status" value="1"/>
</dbReference>
<evidence type="ECO:0000313" key="2">
    <source>
        <dbReference type="EMBL" id="TDN81680.1"/>
    </source>
</evidence>
<evidence type="ECO:0000313" key="3">
    <source>
        <dbReference type="Proteomes" id="UP000295493"/>
    </source>
</evidence>
<protein>
    <submittedName>
        <fullName evidence="2">EAL domain-containing protein (Putative c-di-GMP-specific phosphodiesterase class I)</fullName>
    </submittedName>
</protein>
<dbReference type="InterPro" id="IPR035919">
    <property type="entry name" value="EAL_sf"/>
</dbReference>
<evidence type="ECO:0000259" key="1">
    <source>
        <dbReference type="PROSITE" id="PS50883"/>
    </source>
</evidence>
<comment type="caution">
    <text evidence="2">The sequence shown here is derived from an EMBL/GenBank/DDBJ whole genome shotgun (WGS) entry which is preliminary data.</text>
</comment>
<gene>
    <name evidence="2" type="ORF">EV664_10779</name>
</gene>
<name>A0A4R6FL86_9SPHN</name>
<dbReference type="Gene3D" id="3.20.20.450">
    <property type="entry name" value="EAL domain"/>
    <property type="match status" value="1"/>
</dbReference>
<dbReference type="EMBL" id="SNWD01000007">
    <property type="protein sequence ID" value="TDN81680.1"/>
    <property type="molecule type" value="Genomic_DNA"/>
</dbReference>
<dbReference type="InterPro" id="IPR050706">
    <property type="entry name" value="Cyclic-di-GMP_PDE-like"/>
</dbReference>
<dbReference type="InterPro" id="IPR001633">
    <property type="entry name" value="EAL_dom"/>
</dbReference>